<comment type="catalytic activity">
    <reaction evidence="42">
        <text>1-O-hexadecyl-2-(9Z)-octadecenoyl-sn-glycero-3-phosphocholine + H2O = 1-O-hexadecyl-sn-glycero-3-phosphocholine + (9Z)-octadecenoate + H(+)</text>
        <dbReference type="Rhea" id="RHEA:40915"/>
        <dbReference type="ChEBI" id="CHEBI:15377"/>
        <dbReference type="ChEBI" id="CHEBI:15378"/>
        <dbReference type="ChEBI" id="CHEBI:30823"/>
        <dbReference type="ChEBI" id="CHEBI:34112"/>
        <dbReference type="ChEBI" id="CHEBI:64496"/>
    </reaction>
    <physiologicalReaction direction="left-to-right" evidence="42">
        <dbReference type="Rhea" id="RHEA:40916"/>
    </physiologicalReaction>
</comment>
<evidence type="ECO:0000256" key="9">
    <source>
        <dbReference type="ARBA" id="ARBA00022729"/>
    </source>
</evidence>
<dbReference type="Proteomes" id="UP000190648">
    <property type="component" value="Unassembled WGS sequence"/>
</dbReference>
<comment type="catalytic activity">
    <reaction evidence="17">
        <text>a triacylglycerol + H2O = a diacylglycerol + a fatty acid + H(+)</text>
        <dbReference type="Rhea" id="RHEA:12044"/>
        <dbReference type="ChEBI" id="CHEBI:15377"/>
        <dbReference type="ChEBI" id="CHEBI:15378"/>
        <dbReference type="ChEBI" id="CHEBI:17855"/>
        <dbReference type="ChEBI" id="CHEBI:18035"/>
        <dbReference type="ChEBI" id="CHEBI:28868"/>
        <dbReference type="EC" id="3.1.1.3"/>
    </reaction>
    <physiologicalReaction direction="left-to-right" evidence="17">
        <dbReference type="Rhea" id="RHEA:12045"/>
    </physiologicalReaction>
</comment>
<gene>
    <name evidence="49" type="primary">PLB1</name>
    <name evidence="49" type="ORF">AV530_018827</name>
</gene>
<dbReference type="Pfam" id="PF00657">
    <property type="entry name" value="Lipase_GDSL"/>
    <property type="match status" value="3"/>
</dbReference>
<dbReference type="Gene3D" id="3.40.50.1110">
    <property type="entry name" value="SGNH hydrolase"/>
    <property type="match status" value="3"/>
</dbReference>
<dbReference type="InterPro" id="IPR038885">
    <property type="entry name" value="PLB1"/>
</dbReference>
<evidence type="ECO:0000256" key="33">
    <source>
        <dbReference type="ARBA" id="ARBA00048227"/>
    </source>
</evidence>
<dbReference type="PANTHER" id="PTHR21325:SF52">
    <property type="entry name" value="PHOSPHOLIPASE B1, MEMBRANE-ASSOCIATED"/>
    <property type="match status" value="1"/>
</dbReference>
<evidence type="ECO:0000256" key="34">
    <source>
        <dbReference type="ARBA" id="ARBA00048362"/>
    </source>
</evidence>
<evidence type="ECO:0000256" key="43">
    <source>
        <dbReference type="ARBA" id="ARBA00048939"/>
    </source>
</evidence>
<comment type="caution">
    <text evidence="49">The sequence shown here is derived from an EMBL/GenBank/DDBJ whole genome shotgun (WGS) entry which is preliminary data.</text>
</comment>
<keyword evidence="11" id="KW-0378">Hydrolase</keyword>
<evidence type="ECO:0000256" key="45">
    <source>
        <dbReference type="ARBA" id="ARBA00049372"/>
    </source>
</evidence>
<evidence type="ECO:0000256" key="11">
    <source>
        <dbReference type="ARBA" id="ARBA00022801"/>
    </source>
</evidence>
<evidence type="ECO:0000256" key="41">
    <source>
        <dbReference type="ARBA" id="ARBA00048869"/>
    </source>
</evidence>
<evidence type="ECO:0000256" key="12">
    <source>
        <dbReference type="ARBA" id="ARBA00022989"/>
    </source>
</evidence>
<evidence type="ECO:0000256" key="37">
    <source>
        <dbReference type="ARBA" id="ARBA00048454"/>
    </source>
</evidence>
<comment type="catalytic activity">
    <reaction evidence="44">
        <text>1,2-dihexadecanoyl-sn-glycero-3-phosphocholine + 2 H2O = sn-glycerol 3-phosphocholine + 2 hexadecanoate + 2 H(+)</text>
        <dbReference type="Rhea" id="RHEA:40975"/>
        <dbReference type="ChEBI" id="CHEBI:7896"/>
        <dbReference type="ChEBI" id="CHEBI:15377"/>
        <dbReference type="ChEBI" id="CHEBI:15378"/>
        <dbReference type="ChEBI" id="CHEBI:16870"/>
        <dbReference type="ChEBI" id="CHEBI:72999"/>
    </reaction>
    <physiologicalReaction direction="left-to-right" evidence="44">
        <dbReference type="Rhea" id="RHEA:40976"/>
    </physiologicalReaction>
</comment>
<evidence type="ECO:0000256" key="4">
    <source>
        <dbReference type="ARBA" id="ARBA00013278"/>
    </source>
</evidence>
<comment type="catalytic activity">
    <reaction evidence="36">
        <text>1,2,3-tri-(9Z-octadecenoyl)-glycerol + H2O = di-(9Z)-octadecenoylglycerol + (9Z)-octadecenoate + H(+)</text>
        <dbReference type="Rhea" id="RHEA:38575"/>
        <dbReference type="ChEBI" id="CHEBI:15377"/>
        <dbReference type="ChEBI" id="CHEBI:15378"/>
        <dbReference type="ChEBI" id="CHEBI:30823"/>
        <dbReference type="ChEBI" id="CHEBI:53753"/>
        <dbReference type="ChEBI" id="CHEBI:75945"/>
    </reaction>
    <physiologicalReaction direction="left-to-right" evidence="36">
        <dbReference type="Rhea" id="RHEA:38576"/>
    </physiologicalReaction>
</comment>
<evidence type="ECO:0000256" key="15">
    <source>
        <dbReference type="ARBA" id="ARBA00023180"/>
    </source>
</evidence>
<evidence type="ECO:0000256" key="30">
    <source>
        <dbReference type="ARBA" id="ARBA00048015"/>
    </source>
</evidence>
<evidence type="ECO:0000256" key="5">
    <source>
        <dbReference type="ARBA" id="ARBA00013279"/>
    </source>
</evidence>
<comment type="catalytic activity">
    <reaction evidence="19">
        <text>a 1,2-diacyl-sn-glycero-3-phosphocholine + H2O = a 1-acyl-sn-glycero-3-phosphocholine + a fatty acid + H(+)</text>
        <dbReference type="Rhea" id="RHEA:15801"/>
        <dbReference type="ChEBI" id="CHEBI:15377"/>
        <dbReference type="ChEBI" id="CHEBI:15378"/>
        <dbReference type="ChEBI" id="CHEBI:28868"/>
        <dbReference type="ChEBI" id="CHEBI:57643"/>
        <dbReference type="ChEBI" id="CHEBI:58168"/>
        <dbReference type="EC" id="3.1.1.4"/>
    </reaction>
    <physiologicalReaction direction="left-to-right" evidence="19">
        <dbReference type="Rhea" id="RHEA:15802"/>
    </physiologicalReaction>
</comment>
<dbReference type="SUPFAM" id="SSF52266">
    <property type="entry name" value="SGNH hydrolase"/>
    <property type="match status" value="3"/>
</dbReference>
<evidence type="ECO:0000256" key="27">
    <source>
        <dbReference type="ARBA" id="ARBA00047438"/>
    </source>
</evidence>
<evidence type="ECO:0000256" key="24">
    <source>
        <dbReference type="ARBA" id="ARBA00045916"/>
    </source>
</evidence>
<keyword evidence="12 47" id="KW-1133">Transmembrane helix</keyword>
<evidence type="ECO:0000256" key="10">
    <source>
        <dbReference type="ARBA" id="ARBA00022737"/>
    </source>
</evidence>
<comment type="catalytic activity">
    <reaction evidence="18">
        <text>1-hexadecanoyl-2-(9Z,12Z-octadecadienoyl)-sn-glycero-3-phosphocholine + H2O = (9Z,12Z)-octadecadienoate + 1-hexadecanoyl-sn-glycero-3-phosphocholine + H(+)</text>
        <dbReference type="Rhea" id="RHEA:40811"/>
        <dbReference type="ChEBI" id="CHEBI:15377"/>
        <dbReference type="ChEBI" id="CHEBI:15378"/>
        <dbReference type="ChEBI" id="CHEBI:30245"/>
        <dbReference type="ChEBI" id="CHEBI:72998"/>
        <dbReference type="ChEBI" id="CHEBI:73002"/>
    </reaction>
    <physiologicalReaction direction="left-to-right" evidence="18">
        <dbReference type="Rhea" id="RHEA:40812"/>
    </physiologicalReaction>
</comment>
<dbReference type="FunFam" id="3.40.50.1110:FF:000005">
    <property type="entry name" value="Phospholipase B1"/>
    <property type="match status" value="1"/>
</dbReference>
<evidence type="ECO:0000256" key="39">
    <source>
        <dbReference type="ARBA" id="ARBA00048656"/>
    </source>
</evidence>
<comment type="catalytic activity">
    <reaction evidence="32">
        <text>1,2-di-(9Z-octadecenoyl)-sn-glycero-3-phosphocholine + H2O = 1-(9Z-octadecenoyl)-sn-glycero-3-phosphocholine + (9Z)-octadecenoate + H(+)</text>
        <dbReference type="Rhea" id="RHEA:40923"/>
        <dbReference type="ChEBI" id="CHEBI:15377"/>
        <dbReference type="ChEBI" id="CHEBI:15378"/>
        <dbReference type="ChEBI" id="CHEBI:28610"/>
        <dbReference type="ChEBI" id="CHEBI:30823"/>
        <dbReference type="ChEBI" id="CHEBI:74669"/>
    </reaction>
    <physiologicalReaction direction="left-to-right" evidence="32">
        <dbReference type="Rhea" id="RHEA:40924"/>
    </physiologicalReaction>
</comment>
<keyword evidence="7" id="KW-1003">Cell membrane</keyword>
<comment type="catalytic activity">
    <reaction evidence="35">
        <text>1-octadecanoyl-2-(9Z,12Z)-octadecadienoyl-sn-glycerol + H2O = 1-octadecanoyl-sn-glycerol + (9Z,12Z)-octadecadienoate + H(+)</text>
        <dbReference type="Rhea" id="RHEA:40927"/>
        <dbReference type="ChEBI" id="CHEBI:15377"/>
        <dbReference type="ChEBI" id="CHEBI:15378"/>
        <dbReference type="ChEBI" id="CHEBI:30245"/>
        <dbReference type="ChEBI" id="CHEBI:75550"/>
        <dbReference type="ChEBI" id="CHEBI:77097"/>
    </reaction>
    <physiologicalReaction direction="left-to-right" evidence="35">
        <dbReference type="Rhea" id="RHEA:40928"/>
    </physiologicalReaction>
</comment>
<protein>
    <recommendedName>
        <fullName evidence="6">Phospholipase B1, membrane-associated</fullName>
        <ecNumber evidence="5">3.1.1.3</ecNumber>
        <ecNumber evidence="4">3.1.1.4</ecNumber>
        <ecNumber evidence="3">3.1.1.5</ecNumber>
    </recommendedName>
    <alternativeName>
        <fullName evidence="20">Lysophospholipase</fullName>
    </alternativeName>
    <alternativeName>
        <fullName evidence="21">Phospholipase A2</fullName>
    </alternativeName>
    <alternativeName>
        <fullName evidence="23">Phospholipase B/lipase</fullName>
    </alternativeName>
    <alternativeName>
        <fullName evidence="22">Triacylglycerol lipase</fullName>
    </alternativeName>
</protein>
<comment type="catalytic activity">
    <reaction evidence="25">
        <text>1-hexadecanoyl-2-(9Z)-octadecenoyl-3-octadecanoyl-sn-glycerol + H2O = 2-(9Z-octadecenoyl)-3-octadecanoyl-sn-glycerol + hexadecanoate + H(+)</text>
        <dbReference type="Rhea" id="RHEA:41107"/>
        <dbReference type="ChEBI" id="CHEBI:7896"/>
        <dbReference type="ChEBI" id="CHEBI:15377"/>
        <dbReference type="ChEBI" id="CHEBI:15378"/>
        <dbReference type="ChEBI" id="CHEBI:75558"/>
        <dbReference type="ChEBI" id="CHEBI:77623"/>
    </reaction>
    <physiologicalReaction direction="left-to-right" evidence="25">
        <dbReference type="Rhea" id="RHEA:41108"/>
    </physiologicalReaction>
</comment>
<evidence type="ECO:0000256" key="47">
    <source>
        <dbReference type="SAM" id="Phobius"/>
    </source>
</evidence>
<comment type="catalytic activity">
    <reaction evidence="37">
        <text>a 1-acyl-sn-glycero-3-phosphocholine + H2O = sn-glycerol 3-phosphocholine + a fatty acid + H(+)</text>
        <dbReference type="Rhea" id="RHEA:15177"/>
        <dbReference type="ChEBI" id="CHEBI:15377"/>
        <dbReference type="ChEBI" id="CHEBI:15378"/>
        <dbReference type="ChEBI" id="CHEBI:16870"/>
        <dbReference type="ChEBI" id="CHEBI:28868"/>
        <dbReference type="ChEBI" id="CHEBI:58168"/>
        <dbReference type="EC" id="3.1.1.5"/>
    </reaction>
    <physiologicalReaction direction="left-to-right" evidence="37">
        <dbReference type="Rhea" id="RHEA:15178"/>
    </physiologicalReaction>
</comment>
<evidence type="ECO:0000256" key="3">
    <source>
        <dbReference type="ARBA" id="ARBA00013274"/>
    </source>
</evidence>
<evidence type="ECO:0000313" key="50">
    <source>
        <dbReference type="Proteomes" id="UP000190648"/>
    </source>
</evidence>
<comment type="catalytic activity">
    <reaction evidence="33">
        <text>1,2-dihexadecanoyl-sn-glycero-3-phosphocholine + H2O = 1-hexadecanoyl-sn-glycero-3-phosphocholine + hexadecanoate + H(+)</text>
        <dbReference type="Rhea" id="RHEA:41223"/>
        <dbReference type="ChEBI" id="CHEBI:7896"/>
        <dbReference type="ChEBI" id="CHEBI:15377"/>
        <dbReference type="ChEBI" id="CHEBI:15378"/>
        <dbReference type="ChEBI" id="CHEBI:72998"/>
        <dbReference type="ChEBI" id="CHEBI:72999"/>
    </reaction>
    <physiologicalReaction direction="left-to-right" evidence="33">
        <dbReference type="Rhea" id="RHEA:41224"/>
    </physiologicalReaction>
</comment>
<keyword evidence="15" id="KW-0325">Glycoprotein</keyword>
<comment type="catalytic activity">
    <reaction evidence="45">
        <text>1,3-di-(9Z-octadecenoyl)-glycerol + H2O = 1-(9Z-octadecenoyl)-glycerol + (9Z)-octadecenoate + H(+)</text>
        <dbReference type="Rhea" id="RHEA:39939"/>
        <dbReference type="ChEBI" id="CHEBI:15377"/>
        <dbReference type="ChEBI" id="CHEBI:15378"/>
        <dbReference type="ChEBI" id="CHEBI:30823"/>
        <dbReference type="ChEBI" id="CHEBI:75342"/>
        <dbReference type="ChEBI" id="CHEBI:75735"/>
    </reaction>
    <physiologicalReaction direction="left-to-right" evidence="45">
        <dbReference type="Rhea" id="RHEA:39940"/>
    </physiologicalReaction>
</comment>
<comment type="catalytic activity">
    <reaction evidence="27">
        <text>1-(9Z-octadecenoyl)-glycerol + H2O = glycerol + (9Z)-octadecenoate + H(+)</text>
        <dbReference type="Rhea" id="RHEA:38487"/>
        <dbReference type="ChEBI" id="CHEBI:15377"/>
        <dbReference type="ChEBI" id="CHEBI:15378"/>
        <dbReference type="ChEBI" id="CHEBI:17754"/>
        <dbReference type="ChEBI" id="CHEBI:30823"/>
        <dbReference type="ChEBI" id="CHEBI:75342"/>
    </reaction>
    <physiologicalReaction direction="left-to-right" evidence="27">
        <dbReference type="Rhea" id="RHEA:38488"/>
    </physiologicalReaction>
</comment>
<comment type="catalytic activity">
    <reaction evidence="40">
        <text>1-hexadecanoyl-2-(9Z-octadecenoyl)-sn-glycero-3-phosphocholine + H2O = 1-hexadecanoyl-sn-glycero-3-phosphocholine + (9Z)-octadecenoate + H(+)</text>
        <dbReference type="Rhea" id="RHEA:38779"/>
        <dbReference type="ChEBI" id="CHEBI:15377"/>
        <dbReference type="ChEBI" id="CHEBI:15378"/>
        <dbReference type="ChEBI" id="CHEBI:30823"/>
        <dbReference type="ChEBI" id="CHEBI:72998"/>
        <dbReference type="ChEBI" id="CHEBI:73001"/>
    </reaction>
    <physiologicalReaction direction="left-to-right" evidence="40">
        <dbReference type="Rhea" id="RHEA:38780"/>
    </physiologicalReaction>
</comment>
<evidence type="ECO:0000256" key="38">
    <source>
        <dbReference type="ARBA" id="ARBA00048613"/>
    </source>
</evidence>
<evidence type="ECO:0000256" key="35">
    <source>
        <dbReference type="ARBA" id="ARBA00048374"/>
    </source>
</evidence>
<evidence type="ECO:0000256" key="14">
    <source>
        <dbReference type="ARBA" id="ARBA00023136"/>
    </source>
</evidence>
<evidence type="ECO:0000256" key="2">
    <source>
        <dbReference type="ARBA" id="ARBA00009979"/>
    </source>
</evidence>
<evidence type="ECO:0000256" key="36">
    <source>
        <dbReference type="ARBA" id="ARBA00048386"/>
    </source>
</evidence>
<comment type="catalytic activity">
    <reaction evidence="43">
        <text>1-hexadecanoyl-2-(9Z)-octadecenoyl-3-octadecanoyl-sn-glycerol + H2O = 1-hexadecanoyl-3-octadecanoyl-sn-glycerol + (9Z)-octadecenoate + H(+)</text>
        <dbReference type="Rhea" id="RHEA:41103"/>
        <dbReference type="ChEBI" id="CHEBI:15377"/>
        <dbReference type="ChEBI" id="CHEBI:15378"/>
        <dbReference type="ChEBI" id="CHEBI:30823"/>
        <dbReference type="ChEBI" id="CHEBI:77623"/>
        <dbReference type="ChEBI" id="CHEBI:77624"/>
    </reaction>
    <physiologicalReaction direction="left-to-right" evidence="43">
        <dbReference type="Rhea" id="RHEA:41104"/>
    </physiologicalReaction>
</comment>
<dbReference type="CDD" id="cd01824">
    <property type="entry name" value="Phospholipase_B_like"/>
    <property type="match status" value="3"/>
</dbReference>
<name>A0A1V4JJN2_PATFA</name>
<sequence>MSTELPILLLCQCSVLANTGHADHLEEQGKLKTPESGIHHEDSLQRDLLNQAEEIVKLMKENKKNCVLDNLEKLKAVLDFLYKMVPKAFINLVDATELTASFLAGQDYNNSSNPGMNECNHVGEHSTLDDNILRWSYQDAWEKLLKSERYNQKDDFTVVLQPSLQETNLLLRLGRGSFITTSKVQQETLEEDYTLMAVGLWNNMMEPVGQKQPYSDTKMLQVHCPSQERTYGANISCSDRRPSDTVPVSVHNLKPADIRVIGALGDSITAGNGAKSRRYDILDVLTQYRGVSWSGGGDESLSTVTTLANILREFNPSLIGYSVGTGRQDTANASLNQAVAGNHAEDVPAQVRRLVDRMKNDTRIDFQTDWKLITLFVGGNDLCQFCNDPVRYSPENYTYGIQTALDMLHREVPRAFVNLVTIISIERLRELKAAENGTCPKWLMSMLCPCVINPEDNSNELKKLVYFNKMYQKRTHQLVESGRYDTTDDFTVVVQPFLLNVSMPKTEEGVPDSSYFAPDCFHFSQKSHSHLASALWNNMMEPVGEKTIYEHLQAVIVIKCPSENYGSQLLCEDRSPSSPPPISVNSLKPADVKVIAALGDSFTAGTGIASDSLLDLGTEYRGLSWSIGGDASLANVTTLPNIFREFDGMITGYSTGIGSENDSNAFFNQAVPGAQAEHLPDQARNLVRLMKTDTRIDFSADWKLITVHIGGNDLCNYCKDLVPKAVVSLVEVLDLVPLRQLFVDTEVQCPTYMADYLCSCVLTGEENSPNLTMVKEATRAYQLGVERLVESGRYDTHENFTVILQPFLRNPKIPLGQDGYPDVSYFSPDCFHPSQKGHSQLAKALWNALIQPVGQKADSFDFMADIVLDCPTQNNPFLATYKNSNYTFVPVVPTDEPIENWGSDLSCSDWAPSTHVPTSAHELQPADIKVIGALGDSLTAAVGAKATDPPTEWRGFSWSIGGDETLETQTTLPNILKKFNENLFGFSTGNSKTTAGFNVAKSGATVRNMSAQANELVDLMRSSSKINFKEDWKLITILIGGNDLCQYCLDKETYSVQKYLEHLQNALDIFYEELPRVFVNMVEILEISGLRQIAASYPGCALTTKNLCPCFVNPNEDSSELQEIKRINRDFQAEALQLINSDRYEGREDFAVVMQPFLRNTMLPLDSNGKPDLSFFAADCFHFSARGYAEMAMALWNNMLEPVGEKQTYINFTHDRSKLKCPNPEKPFLSTPRNSGSRNSALILEKTEPSVPYWAVIVAAVAGVLVGSVLIRLVSGKRAKRHQRETDTEKNIKMTTL</sequence>
<comment type="similarity">
    <text evidence="2">Belongs to the 'GDSL' lipolytic enzyme family. Phospholipase B1 subfamily.</text>
</comment>
<dbReference type="STRING" id="372326.A0A1V4JJN2"/>
<dbReference type="EMBL" id="LSYS01007194">
    <property type="protein sequence ID" value="OPJ72396.1"/>
    <property type="molecule type" value="Genomic_DNA"/>
</dbReference>
<dbReference type="GO" id="GO:0016324">
    <property type="term" value="C:apical plasma membrane"/>
    <property type="evidence" value="ECO:0007669"/>
    <property type="project" value="UniProtKB-SubCell"/>
</dbReference>
<evidence type="ECO:0000256" key="46">
    <source>
        <dbReference type="ARBA" id="ARBA00049461"/>
    </source>
</evidence>
<evidence type="ECO:0000256" key="25">
    <source>
        <dbReference type="ARBA" id="ARBA00047324"/>
    </source>
</evidence>
<evidence type="ECO:0000256" key="42">
    <source>
        <dbReference type="ARBA" id="ARBA00048872"/>
    </source>
</evidence>
<evidence type="ECO:0000256" key="44">
    <source>
        <dbReference type="ARBA" id="ARBA00049363"/>
    </source>
</evidence>
<dbReference type="GO" id="GO:0004623">
    <property type="term" value="F:phospholipase A2 activity"/>
    <property type="evidence" value="ECO:0007669"/>
    <property type="project" value="UniProtKB-EC"/>
</dbReference>
<evidence type="ECO:0000256" key="48">
    <source>
        <dbReference type="SAM" id="SignalP"/>
    </source>
</evidence>
<evidence type="ECO:0000256" key="17">
    <source>
        <dbReference type="ARBA" id="ARBA00023369"/>
    </source>
</evidence>
<evidence type="ECO:0000256" key="22">
    <source>
        <dbReference type="ARBA" id="ARBA00031485"/>
    </source>
</evidence>
<evidence type="ECO:0000256" key="16">
    <source>
        <dbReference type="ARBA" id="ARBA00023264"/>
    </source>
</evidence>
<keyword evidence="10" id="KW-0677">Repeat</keyword>
<comment type="catalytic activity">
    <reaction evidence="30">
        <text>1-hexadecanoyl-2-(9Z-octadecenoyl)-sn-glycero-3-phospho-(1'-sn-glycerol) + H2O = 1-hexadecanoyl-sn-glycero-3-phospho-(1'-sn-glycerol) + (9Z)-octadecenoate + H(+)</text>
        <dbReference type="Rhea" id="RHEA:40919"/>
        <dbReference type="ChEBI" id="CHEBI:15377"/>
        <dbReference type="ChEBI" id="CHEBI:15378"/>
        <dbReference type="ChEBI" id="CHEBI:30823"/>
        <dbReference type="ChEBI" id="CHEBI:72841"/>
        <dbReference type="ChEBI" id="CHEBI:75158"/>
    </reaction>
    <physiologicalReaction direction="left-to-right" evidence="30">
        <dbReference type="Rhea" id="RHEA:40920"/>
    </physiologicalReaction>
</comment>
<feature type="chain" id="PRO_5013093170" description="Phospholipase B1, membrane-associated" evidence="48">
    <location>
        <begin position="23"/>
        <end position="1297"/>
    </location>
</feature>
<dbReference type="EC" id="3.1.1.4" evidence="4"/>
<feature type="signal peptide" evidence="48">
    <location>
        <begin position="1"/>
        <end position="22"/>
    </location>
</feature>
<dbReference type="GO" id="GO:0006644">
    <property type="term" value="P:phospholipid metabolic process"/>
    <property type="evidence" value="ECO:0007669"/>
    <property type="project" value="TreeGrafter"/>
</dbReference>
<dbReference type="PANTHER" id="PTHR21325">
    <property type="entry name" value="PHOSPHOLIPASE B, PLB1"/>
    <property type="match status" value="1"/>
</dbReference>
<evidence type="ECO:0000256" key="31">
    <source>
        <dbReference type="ARBA" id="ARBA00048049"/>
    </source>
</evidence>
<evidence type="ECO:0000256" key="32">
    <source>
        <dbReference type="ARBA" id="ARBA00048058"/>
    </source>
</evidence>
<keyword evidence="8 47" id="KW-0812">Transmembrane</keyword>
<evidence type="ECO:0000256" key="1">
    <source>
        <dbReference type="ARBA" id="ARBA00004247"/>
    </source>
</evidence>
<evidence type="ECO:0000256" key="8">
    <source>
        <dbReference type="ARBA" id="ARBA00022692"/>
    </source>
</evidence>
<evidence type="ECO:0000256" key="21">
    <source>
        <dbReference type="ARBA" id="ARBA00031182"/>
    </source>
</evidence>
<dbReference type="OrthoDB" id="10265800at2759"/>
<comment type="catalytic activity">
    <reaction evidence="28">
        <text>1-hexadecanoyl-2-(9Z)-octadecenoyl-3-octadecanoyl-sn-glycerol + H2O = 1-hexadecanoyl-2-(9Z-octadecenoyl)-sn-glycerol + octadecanoate + H(+)</text>
        <dbReference type="Rhea" id="RHEA:41111"/>
        <dbReference type="ChEBI" id="CHEBI:15377"/>
        <dbReference type="ChEBI" id="CHEBI:15378"/>
        <dbReference type="ChEBI" id="CHEBI:25629"/>
        <dbReference type="ChEBI" id="CHEBI:75466"/>
        <dbReference type="ChEBI" id="CHEBI:77623"/>
    </reaction>
    <physiologicalReaction direction="left-to-right" evidence="28">
        <dbReference type="Rhea" id="RHEA:41112"/>
    </physiologicalReaction>
</comment>
<dbReference type="EC" id="3.1.1.5" evidence="3"/>
<dbReference type="GO" id="GO:0004622">
    <property type="term" value="F:phosphatidylcholine lysophospholipase activity"/>
    <property type="evidence" value="ECO:0007669"/>
    <property type="project" value="UniProtKB-EC"/>
</dbReference>
<evidence type="ECO:0000256" key="13">
    <source>
        <dbReference type="ARBA" id="ARBA00023098"/>
    </source>
</evidence>
<keyword evidence="50" id="KW-1185">Reference proteome</keyword>
<organism evidence="49 50">
    <name type="scientific">Patagioenas fasciata monilis</name>
    <dbReference type="NCBI Taxonomy" id="372326"/>
    <lineage>
        <taxon>Eukaryota</taxon>
        <taxon>Metazoa</taxon>
        <taxon>Chordata</taxon>
        <taxon>Craniata</taxon>
        <taxon>Vertebrata</taxon>
        <taxon>Euteleostomi</taxon>
        <taxon>Archelosauria</taxon>
        <taxon>Archosauria</taxon>
        <taxon>Dinosauria</taxon>
        <taxon>Saurischia</taxon>
        <taxon>Theropoda</taxon>
        <taxon>Coelurosauria</taxon>
        <taxon>Aves</taxon>
        <taxon>Neognathae</taxon>
        <taxon>Neoaves</taxon>
        <taxon>Columbimorphae</taxon>
        <taxon>Columbiformes</taxon>
        <taxon>Columbidae</taxon>
        <taxon>Patagioenas</taxon>
    </lineage>
</organism>
<comment type="catalytic activity">
    <reaction evidence="29">
        <text>2,3-di-(9Z)-octadecenoyl-sn-glycerol + H2O = 3-(9Z-octadecenoyl)-sn-glycerol + (9Z)-octadecenoate + H(+)</text>
        <dbReference type="Rhea" id="RHEA:42604"/>
        <dbReference type="ChEBI" id="CHEBI:15377"/>
        <dbReference type="ChEBI" id="CHEBI:15378"/>
        <dbReference type="ChEBI" id="CHEBI:30823"/>
        <dbReference type="ChEBI" id="CHEBI:75824"/>
        <dbReference type="ChEBI" id="CHEBI:75938"/>
    </reaction>
    <physiologicalReaction direction="left-to-right" evidence="29">
        <dbReference type="Rhea" id="RHEA:42605"/>
    </physiologicalReaction>
</comment>
<comment type="catalytic activity">
    <reaction evidence="26">
        <text>1,3-dihexadecanoyl-2-(9Z-octadecenoyl)glycerol + H2O = 1-hexadecanoyl-2-(9Z-octadecenoyl)-glycerol + hexadecanoate + H(+)</text>
        <dbReference type="Rhea" id="RHEA:40979"/>
        <dbReference type="ChEBI" id="CHEBI:7896"/>
        <dbReference type="ChEBI" id="CHEBI:15377"/>
        <dbReference type="ChEBI" id="CHEBI:15378"/>
        <dbReference type="ChEBI" id="CHEBI:75585"/>
        <dbReference type="ChEBI" id="CHEBI:75688"/>
    </reaction>
    <physiologicalReaction direction="left-to-right" evidence="26">
        <dbReference type="Rhea" id="RHEA:40980"/>
    </physiologicalReaction>
</comment>
<keyword evidence="13" id="KW-0443">Lipid metabolism</keyword>
<evidence type="ECO:0000256" key="40">
    <source>
        <dbReference type="ARBA" id="ARBA00048699"/>
    </source>
</evidence>
<keyword evidence="14 47" id="KW-0472">Membrane</keyword>
<evidence type="ECO:0000256" key="23">
    <source>
        <dbReference type="ARBA" id="ARBA00033022"/>
    </source>
</evidence>
<comment type="catalytic activity">
    <reaction evidence="31">
        <text>a 1-O-alkyl-2-acyl-sn-glycero-3-phosphocholine + H2O = a 1-O-alkyl-sn-glycero-3-phosphocholine + a fatty acid + H(+)</text>
        <dbReference type="Rhea" id="RHEA:36231"/>
        <dbReference type="ChEBI" id="CHEBI:15377"/>
        <dbReference type="ChEBI" id="CHEBI:15378"/>
        <dbReference type="ChEBI" id="CHEBI:28868"/>
        <dbReference type="ChEBI" id="CHEBI:30909"/>
        <dbReference type="ChEBI" id="CHEBI:36702"/>
        <dbReference type="EC" id="3.1.1.4"/>
    </reaction>
    <physiologicalReaction direction="left-to-right" evidence="31">
        <dbReference type="Rhea" id="RHEA:36232"/>
    </physiologicalReaction>
</comment>
<evidence type="ECO:0000313" key="49">
    <source>
        <dbReference type="EMBL" id="OPJ72396.1"/>
    </source>
</evidence>
<accession>A0A1V4JJN2</accession>
<dbReference type="EC" id="3.1.1.3" evidence="5"/>
<proteinExistence type="inferred from homology"/>
<evidence type="ECO:0000256" key="20">
    <source>
        <dbReference type="ARBA" id="ARBA00029723"/>
    </source>
</evidence>
<dbReference type="InterPro" id="IPR035547">
    <property type="entry name" value="Phospholipase_B"/>
</dbReference>
<comment type="catalytic activity">
    <reaction evidence="38">
        <text>1-hexadecanoyl-2-(9Z-octadecenoyl)-sn-glycero-3-phosphoethanolamine + H2O = 1-hexadecanoyl-sn-glycero-3-phosphoethanolamine + (9Z)-octadecenoate + H(+)</text>
        <dbReference type="Rhea" id="RHEA:40911"/>
        <dbReference type="ChEBI" id="CHEBI:15377"/>
        <dbReference type="ChEBI" id="CHEBI:15378"/>
        <dbReference type="ChEBI" id="CHEBI:30823"/>
        <dbReference type="ChEBI" id="CHEBI:73004"/>
        <dbReference type="ChEBI" id="CHEBI:73007"/>
    </reaction>
    <physiologicalReaction direction="left-to-right" evidence="38">
        <dbReference type="Rhea" id="RHEA:40912"/>
    </physiologicalReaction>
</comment>
<comment type="catalytic activity">
    <reaction evidence="34">
        <text>1-hexadecanoyl-2-(9Z,12Z-octadecadienoyl)-sn-glycero-3-phosphocholine + H2O = 2-(9Z,12Z-octadecadienoyl)-sn-glycero-3-phosphocholine + hexadecanoate + H(+)</text>
        <dbReference type="Rhea" id="RHEA:40971"/>
        <dbReference type="ChEBI" id="CHEBI:7896"/>
        <dbReference type="ChEBI" id="CHEBI:15377"/>
        <dbReference type="ChEBI" id="CHEBI:15378"/>
        <dbReference type="ChEBI" id="CHEBI:73002"/>
        <dbReference type="ChEBI" id="CHEBI:76084"/>
    </reaction>
    <physiologicalReaction direction="left-to-right" evidence="34">
        <dbReference type="Rhea" id="RHEA:40972"/>
    </physiologicalReaction>
</comment>
<comment type="subcellular location">
    <subcellularLocation>
        <location evidence="1">Apical cell membrane</location>
        <topology evidence="1">Single-pass type I membrane protein</topology>
    </subcellularLocation>
</comment>
<evidence type="ECO:0000256" key="28">
    <source>
        <dbReference type="ARBA" id="ARBA00047459"/>
    </source>
</evidence>
<keyword evidence="9 48" id="KW-0732">Signal</keyword>
<keyword evidence="16" id="KW-1208">Phospholipid metabolism</keyword>
<evidence type="ECO:0000256" key="19">
    <source>
        <dbReference type="ARBA" id="ARBA00023422"/>
    </source>
</evidence>
<dbReference type="InterPro" id="IPR036514">
    <property type="entry name" value="SGNH_hydro_sf"/>
</dbReference>
<comment type="catalytic activity">
    <reaction evidence="39">
        <text>1-hexadecanoyl-sn-glycero-3-phosphocholine + H2O = sn-glycerol 3-phosphocholine + hexadecanoate + H(+)</text>
        <dbReference type="Rhea" id="RHEA:40435"/>
        <dbReference type="ChEBI" id="CHEBI:7896"/>
        <dbReference type="ChEBI" id="CHEBI:15377"/>
        <dbReference type="ChEBI" id="CHEBI:15378"/>
        <dbReference type="ChEBI" id="CHEBI:16870"/>
        <dbReference type="ChEBI" id="CHEBI:72998"/>
    </reaction>
    <physiologicalReaction direction="left-to-right" evidence="39">
        <dbReference type="Rhea" id="RHEA:40436"/>
    </physiologicalReaction>
</comment>
<reference evidence="49 50" key="1">
    <citation type="submission" date="2016-02" db="EMBL/GenBank/DDBJ databases">
        <title>Band-tailed pigeon sequencing and assembly.</title>
        <authorList>
            <person name="Soares A.E."/>
            <person name="Novak B.J."/>
            <person name="Rice E.S."/>
            <person name="O'Connell B."/>
            <person name="Chang D."/>
            <person name="Weber S."/>
            <person name="Shapiro B."/>
        </authorList>
    </citation>
    <scope>NUCLEOTIDE SEQUENCE [LARGE SCALE GENOMIC DNA]</scope>
    <source>
        <strain evidence="49">BTP2013</strain>
        <tissue evidence="49">Blood</tissue>
    </source>
</reference>
<evidence type="ECO:0000256" key="29">
    <source>
        <dbReference type="ARBA" id="ARBA00048011"/>
    </source>
</evidence>
<dbReference type="InterPro" id="IPR001087">
    <property type="entry name" value="GDSL"/>
</dbReference>
<feature type="transmembrane region" description="Helical" evidence="47">
    <location>
        <begin position="1253"/>
        <end position="1274"/>
    </location>
</feature>
<evidence type="ECO:0000256" key="18">
    <source>
        <dbReference type="ARBA" id="ARBA00023408"/>
    </source>
</evidence>
<evidence type="ECO:0000256" key="7">
    <source>
        <dbReference type="ARBA" id="ARBA00022475"/>
    </source>
</evidence>
<comment type="catalytic activity">
    <reaction evidence="46">
        <text>2-(9Z-octadecenoyl)-glycerol + H2O = glycerol + (9Z)-octadecenoate + H(+)</text>
        <dbReference type="Rhea" id="RHEA:38491"/>
        <dbReference type="ChEBI" id="CHEBI:15377"/>
        <dbReference type="ChEBI" id="CHEBI:15378"/>
        <dbReference type="ChEBI" id="CHEBI:17754"/>
        <dbReference type="ChEBI" id="CHEBI:30823"/>
        <dbReference type="ChEBI" id="CHEBI:73990"/>
    </reaction>
    <physiologicalReaction direction="left-to-right" evidence="46">
        <dbReference type="Rhea" id="RHEA:38492"/>
    </physiologicalReaction>
</comment>
<comment type="catalytic activity">
    <reaction evidence="41">
        <text>1,3-dihexadecanoyl-2-(9Z-octadecenoyl)glycerol + H2O = 1,3-dihexadecanoylglycerol + (9Z)-octadecenoate + H(+)</text>
        <dbReference type="Rhea" id="RHEA:40983"/>
        <dbReference type="ChEBI" id="CHEBI:15377"/>
        <dbReference type="ChEBI" id="CHEBI:15378"/>
        <dbReference type="ChEBI" id="CHEBI:30823"/>
        <dbReference type="ChEBI" id="CHEBI:75688"/>
        <dbReference type="ChEBI" id="CHEBI:77619"/>
    </reaction>
    <physiologicalReaction direction="left-to-right" evidence="41">
        <dbReference type="Rhea" id="RHEA:40984"/>
    </physiologicalReaction>
</comment>
<dbReference type="GO" id="GO:0004806">
    <property type="term" value="F:triacylglycerol lipase activity"/>
    <property type="evidence" value="ECO:0007669"/>
    <property type="project" value="UniProtKB-EC"/>
</dbReference>
<evidence type="ECO:0000256" key="26">
    <source>
        <dbReference type="ARBA" id="ARBA00047363"/>
    </source>
</evidence>
<evidence type="ECO:0000256" key="6">
    <source>
        <dbReference type="ARBA" id="ARBA00015133"/>
    </source>
</evidence>
<comment type="function">
    <text evidence="24">Calcium-independent membrane-associated phospholipase that catalyzes complete diacylation of phospholipids by hydrolyzing both sn-1 and sn-2 fatty acyl chains attached to the glycerol backbone (phospholipase B activity). Has dual phospholipase and lysophospholipase activities toward diacylphospholipids. Preferentially cleaves sn-2 ester bonds over sn-1 bonds. Acts as a lipase toward glycerolipid substrates. Hydrolyzes fatty acyl chains of diacylglycerols with preference for the sn-2 position and of triacylglycerols with not positional selectivity. May also hydrolyze long chain retinyl esters such as retinyl palmitate. May contribute to digestion of dietary phospholipids, glycerolipids and retinoids, facilitating lipid absorption at the brush border.</text>
</comment>